<feature type="compositionally biased region" description="Polar residues" evidence="7">
    <location>
        <begin position="529"/>
        <end position="551"/>
    </location>
</feature>
<dbReference type="RefSeq" id="XP_002118307.1">
    <property type="nucleotide sequence ID" value="XM_002118271.1"/>
</dbReference>
<evidence type="ECO:0000259" key="10">
    <source>
        <dbReference type="SMART" id="SM00765"/>
    </source>
</evidence>
<dbReference type="InterPro" id="IPR011106">
    <property type="entry name" value="MANSC_N"/>
</dbReference>
<evidence type="ECO:0000256" key="1">
    <source>
        <dbReference type="ARBA" id="ARBA00004479"/>
    </source>
</evidence>
<dbReference type="EMBL" id="DS985280">
    <property type="protein sequence ID" value="EDV19187.1"/>
    <property type="molecule type" value="Genomic_DNA"/>
</dbReference>
<dbReference type="PANTHER" id="PTHR46876">
    <property type="entry name" value="LOW-DENSITY LIPOPROTEIN RECEPTOR-RELATED PROTEIN 11"/>
    <property type="match status" value="1"/>
</dbReference>
<dbReference type="InParanoid" id="B3SDJ3"/>
<accession>B3SDJ3</accession>
<feature type="compositionally biased region" description="Polar residues" evidence="7">
    <location>
        <begin position="557"/>
        <end position="566"/>
    </location>
</feature>
<keyword evidence="2 8" id="KW-0812">Transmembrane</keyword>
<keyword evidence="5 8" id="KW-0472">Membrane</keyword>
<dbReference type="GO" id="GO:0016020">
    <property type="term" value="C:membrane"/>
    <property type="evidence" value="ECO:0007669"/>
    <property type="project" value="UniProtKB-SubCell"/>
</dbReference>
<evidence type="ECO:0000256" key="9">
    <source>
        <dbReference type="SAM" id="SignalP"/>
    </source>
</evidence>
<dbReference type="InterPro" id="IPR013980">
    <property type="entry name" value="MANSC_dom"/>
</dbReference>
<feature type="compositionally biased region" description="Polar residues" evidence="7">
    <location>
        <begin position="409"/>
        <end position="420"/>
    </location>
</feature>
<evidence type="ECO:0000256" key="6">
    <source>
        <dbReference type="ARBA" id="ARBA00023180"/>
    </source>
</evidence>
<proteinExistence type="predicted"/>
<feature type="compositionally biased region" description="Polar residues" evidence="7">
    <location>
        <begin position="297"/>
        <end position="306"/>
    </location>
</feature>
<feature type="compositionally biased region" description="Polar residues" evidence="7">
    <location>
        <begin position="206"/>
        <end position="215"/>
    </location>
</feature>
<dbReference type="KEGG" id="tad:TRIADDRAFT_62352"/>
<feature type="compositionally biased region" description="Basic residues" evidence="7">
    <location>
        <begin position="381"/>
        <end position="406"/>
    </location>
</feature>
<protein>
    <recommendedName>
        <fullName evidence="10">Seven cysteines N-terminal domain-containing protein</fullName>
    </recommendedName>
</protein>
<evidence type="ECO:0000256" key="8">
    <source>
        <dbReference type="SAM" id="Phobius"/>
    </source>
</evidence>
<feature type="transmembrane region" description="Helical" evidence="8">
    <location>
        <begin position="625"/>
        <end position="645"/>
    </location>
</feature>
<dbReference type="HOGENOM" id="CLU_409601_0_0_1"/>
<keyword evidence="3 9" id="KW-0732">Signal</keyword>
<gene>
    <name evidence="11" type="ORF">TRIADDRAFT_62352</name>
</gene>
<keyword evidence="4 8" id="KW-1133">Transmembrane helix</keyword>
<feature type="region of interest" description="Disordered" evidence="7">
    <location>
        <begin position="529"/>
        <end position="566"/>
    </location>
</feature>
<sequence length="671" mass="76523">MTNKAQIQVLLRFLIFAILVFFCQSTSCPEPRKYNDYIIDSRKSIRNGATRKFRGRVLNLNECQQRCCNDLNCNIIVYKPETEDFSTNCVTYNCPHKKCVLKRAYGIDIYAITKQQPSVDKNTVHSLAKNNNLHHNNLQHKEKPSNSKAIQQSTTTNQQKPNHFRPHEEASFNHKVKVTPTVRDKIDESKVGVGSKGLTKLKKPSLQLNSNTGPSTHKHRPSTNSESSKHFNGLNYHLNENKGVIHGNGNFESSLPTKPDEHAKPNNPKWHWPFESGKFLDESKDGSNLDPFHGPPSGNSQQTDQGLLQDWDNSESHPSTEDDDLNQDGPKYVPHQQSTDQEQELSRPNVDNKSQHPNHKKLHESINIHKLPPTDVENVKRPNHVWHKEHFHRKPTPRRPFFNHHKPSGESSNHFSSPTDKSIVFKGHKRPTDGHQISTIKPTRNHKVTKRPDISTHSHKWPSHKYPNTHFGSPTRHQWHKKPTRRPAEGISHHGSFTNQNHKQVHKPPSHNVNHIKYQYYQSTTISTGFSPTRKQANHQTNHVGHSQTDSIKTHQPKSSYTPPIATSHTTKTYISQVSHHGDKNISVSNTKSDNQNGDGFTLVLHEDHPNRGLSTKERSEFTNLIIALGVALGVVIILLIAVLLRLRRIHTRLRVPSPKDADYLINGMYL</sequence>
<dbReference type="AlphaFoldDB" id="B3SDJ3"/>
<feature type="chain" id="PRO_5002797632" description="Seven cysteines N-terminal domain-containing protein" evidence="9">
    <location>
        <begin position="26"/>
        <end position="671"/>
    </location>
</feature>
<evidence type="ECO:0000313" key="12">
    <source>
        <dbReference type="Proteomes" id="UP000009022"/>
    </source>
</evidence>
<feature type="compositionally biased region" description="Basic and acidic residues" evidence="7">
    <location>
        <begin position="278"/>
        <end position="287"/>
    </location>
</feature>
<dbReference type="CTD" id="6759535"/>
<keyword evidence="6" id="KW-0325">Glycoprotein</keyword>
<evidence type="ECO:0000256" key="5">
    <source>
        <dbReference type="ARBA" id="ARBA00023136"/>
    </source>
</evidence>
<name>B3SDJ3_TRIAD</name>
<comment type="subcellular location">
    <subcellularLocation>
        <location evidence="1">Membrane</location>
        <topology evidence="1">Single-pass type I membrane protein</topology>
    </subcellularLocation>
</comment>
<reference evidence="11 12" key="1">
    <citation type="journal article" date="2008" name="Nature">
        <title>The Trichoplax genome and the nature of placozoans.</title>
        <authorList>
            <person name="Srivastava M."/>
            <person name="Begovic E."/>
            <person name="Chapman J."/>
            <person name="Putnam N.H."/>
            <person name="Hellsten U."/>
            <person name="Kawashima T."/>
            <person name="Kuo A."/>
            <person name="Mitros T."/>
            <person name="Salamov A."/>
            <person name="Carpenter M.L."/>
            <person name="Signorovitch A.Y."/>
            <person name="Moreno M.A."/>
            <person name="Kamm K."/>
            <person name="Grimwood J."/>
            <person name="Schmutz J."/>
            <person name="Shapiro H."/>
            <person name="Grigoriev I.V."/>
            <person name="Buss L.W."/>
            <person name="Schierwater B."/>
            <person name="Dellaporta S.L."/>
            <person name="Rokhsar D.S."/>
        </authorList>
    </citation>
    <scope>NUCLEOTIDE SEQUENCE [LARGE SCALE GENOMIC DNA]</scope>
    <source>
        <strain evidence="11 12">Grell-BS-1999</strain>
    </source>
</reference>
<dbReference type="SMART" id="SM00765">
    <property type="entry name" value="MANEC"/>
    <property type="match status" value="1"/>
</dbReference>
<evidence type="ECO:0000256" key="4">
    <source>
        <dbReference type="ARBA" id="ARBA00022989"/>
    </source>
</evidence>
<keyword evidence="12" id="KW-1185">Reference proteome</keyword>
<feature type="domain" description="Seven cysteines N-terminal" evidence="10">
    <location>
        <begin position="23"/>
        <end position="110"/>
    </location>
</feature>
<evidence type="ECO:0000256" key="2">
    <source>
        <dbReference type="ARBA" id="ARBA00022692"/>
    </source>
</evidence>
<dbReference type="Proteomes" id="UP000009022">
    <property type="component" value="Unassembled WGS sequence"/>
</dbReference>
<dbReference type="GeneID" id="6759535"/>
<evidence type="ECO:0000256" key="7">
    <source>
        <dbReference type="SAM" id="MobiDB-lite"/>
    </source>
</evidence>
<dbReference type="Pfam" id="PF07502">
    <property type="entry name" value="MANEC"/>
    <property type="match status" value="1"/>
</dbReference>
<organism evidence="11 12">
    <name type="scientific">Trichoplax adhaerens</name>
    <name type="common">Trichoplax reptans</name>
    <dbReference type="NCBI Taxonomy" id="10228"/>
    <lineage>
        <taxon>Eukaryota</taxon>
        <taxon>Metazoa</taxon>
        <taxon>Placozoa</taxon>
        <taxon>Uniplacotomia</taxon>
        <taxon>Trichoplacea</taxon>
        <taxon>Trichoplacidae</taxon>
        <taxon>Trichoplax</taxon>
    </lineage>
</organism>
<feature type="compositionally biased region" description="Polar residues" evidence="7">
    <location>
        <begin position="146"/>
        <end position="161"/>
    </location>
</feature>
<evidence type="ECO:0000256" key="3">
    <source>
        <dbReference type="ARBA" id="ARBA00022729"/>
    </source>
</evidence>
<feature type="signal peptide" evidence="9">
    <location>
        <begin position="1"/>
        <end position="25"/>
    </location>
</feature>
<evidence type="ECO:0000313" key="11">
    <source>
        <dbReference type="EMBL" id="EDV19187.1"/>
    </source>
</evidence>
<feature type="region of interest" description="Disordered" evidence="7">
    <location>
        <begin position="135"/>
        <end position="511"/>
    </location>
</feature>
<dbReference type="PhylomeDB" id="B3SDJ3"/>
<dbReference type="PANTHER" id="PTHR46876:SF1">
    <property type="entry name" value="LOW-DENSITY LIPOPROTEIN RECEPTOR-RELATED PROTEIN 11"/>
    <property type="match status" value="1"/>
</dbReference>